<proteinExistence type="predicted"/>
<reference evidence="1 2" key="1">
    <citation type="submission" date="2020-09" db="EMBL/GenBank/DDBJ databases">
        <title>De no assembly of potato wild relative species, Solanum commersonii.</title>
        <authorList>
            <person name="Cho K."/>
        </authorList>
    </citation>
    <scope>NUCLEOTIDE SEQUENCE [LARGE SCALE GENOMIC DNA]</scope>
    <source>
        <strain evidence="1">LZ3.2</strain>
        <tissue evidence="1">Leaf</tissue>
    </source>
</reference>
<protein>
    <submittedName>
        <fullName evidence="1">Uncharacterized protein</fullName>
    </submittedName>
</protein>
<keyword evidence="2" id="KW-1185">Reference proteome</keyword>
<gene>
    <name evidence="1" type="ORF">H5410_001942</name>
</gene>
<evidence type="ECO:0000313" key="2">
    <source>
        <dbReference type="Proteomes" id="UP000824120"/>
    </source>
</evidence>
<evidence type="ECO:0000313" key="1">
    <source>
        <dbReference type="EMBL" id="KAG5630225.1"/>
    </source>
</evidence>
<comment type="caution">
    <text evidence="1">The sequence shown here is derived from an EMBL/GenBank/DDBJ whole genome shotgun (WGS) entry which is preliminary data.</text>
</comment>
<organism evidence="1 2">
    <name type="scientific">Solanum commersonii</name>
    <name type="common">Commerson's wild potato</name>
    <name type="synonym">Commerson's nightshade</name>
    <dbReference type="NCBI Taxonomy" id="4109"/>
    <lineage>
        <taxon>Eukaryota</taxon>
        <taxon>Viridiplantae</taxon>
        <taxon>Streptophyta</taxon>
        <taxon>Embryophyta</taxon>
        <taxon>Tracheophyta</taxon>
        <taxon>Spermatophyta</taxon>
        <taxon>Magnoliopsida</taxon>
        <taxon>eudicotyledons</taxon>
        <taxon>Gunneridae</taxon>
        <taxon>Pentapetalae</taxon>
        <taxon>asterids</taxon>
        <taxon>lamiids</taxon>
        <taxon>Solanales</taxon>
        <taxon>Solanaceae</taxon>
        <taxon>Solanoideae</taxon>
        <taxon>Solaneae</taxon>
        <taxon>Solanum</taxon>
    </lineage>
</organism>
<dbReference type="AlphaFoldDB" id="A0A9J6B0L1"/>
<dbReference type="Proteomes" id="UP000824120">
    <property type="component" value="Chromosome 1"/>
</dbReference>
<sequence length="83" mass="9593">MHKKNVTVQAPKWLETWSTEGCIPKLDFKISKEIREDRPYTAATSTEIMEQFKCKLAKTLPPQNSLQMPDKIENCLLSKLDNL</sequence>
<dbReference type="EMBL" id="JACXVP010000001">
    <property type="protein sequence ID" value="KAG5630225.1"/>
    <property type="molecule type" value="Genomic_DNA"/>
</dbReference>
<name>A0A9J6B0L1_SOLCO</name>
<accession>A0A9J6B0L1</accession>